<evidence type="ECO:0000313" key="3">
    <source>
        <dbReference type="WBParaSite" id="L893_g7991.t1"/>
    </source>
</evidence>
<accession>A0A1I8APU8</accession>
<keyword evidence="1" id="KW-0732">Signal</keyword>
<name>A0A1I8APU8_9BILA</name>
<proteinExistence type="predicted"/>
<evidence type="ECO:0000256" key="1">
    <source>
        <dbReference type="SAM" id="SignalP"/>
    </source>
</evidence>
<sequence>MRGLLIFLLFAIAYLSFSVAEISVQPYRVRRQWGGMGMGMMPMWGVQQNNSYSASQSVSQSNSYSAFGIGG</sequence>
<dbReference type="WBParaSite" id="L893_g7991.t1">
    <property type="protein sequence ID" value="L893_g7991.t1"/>
    <property type="gene ID" value="L893_g7991"/>
</dbReference>
<evidence type="ECO:0000313" key="2">
    <source>
        <dbReference type="Proteomes" id="UP000095287"/>
    </source>
</evidence>
<reference evidence="3" key="1">
    <citation type="submission" date="2016-11" db="UniProtKB">
        <authorList>
            <consortium name="WormBaseParasite"/>
        </authorList>
    </citation>
    <scope>IDENTIFICATION</scope>
</reference>
<feature type="chain" id="PRO_5009314939" evidence="1">
    <location>
        <begin position="21"/>
        <end position="71"/>
    </location>
</feature>
<organism evidence="2 3">
    <name type="scientific">Steinernema glaseri</name>
    <dbReference type="NCBI Taxonomy" id="37863"/>
    <lineage>
        <taxon>Eukaryota</taxon>
        <taxon>Metazoa</taxon>
        <taxon>Ecdysozoa</taxon>
        <taxon>Nematoda</taxon>
        <taxon>Chromadorea</taxon>
        <taxon>Rhabditida</taxon>
        <taxon>Tylenchina</taxon>
        <taxon>Panagrolaimomorpha</taxon>
        <taxon>Strongyloidoidea</taxon>
        <taxon>Steinernematidae</taxon>
        <taxon>Steinernema</taxon>
    </lineage>
</organism>
<feature type="signal peptide" evidence="1">
    <location>
        <begin position="1"/>
        <end position="20"/>
    </location>
</feature>
<keyword evidence="2" id="KW-1185">Reference proteome</keyword>
<protein>
    <submittedName>
        <fullName evidence="3">Uncharacterized protein</fullName>
    </submittedName>
</protein>
<dbReference type="AlphaFoldDB" id="A0A1I8APU8"/>
<dbReference type="Proteomes" id="UP000095287">
    <property type="component" value="Unplaced"/>
</dbReference>